<accession>A0ABP9EBH1</accession>
<dbReference type="PANTHER" id="PTHR37533:SF2">
    <property type="entry name" value="FLAGELLAR HOOK-LENGTH CONTROL PROTEIN"/>
    <property type="match status" value="1"/>
</dbReference>
<evidence type="ECO:0000259" key="2">
    <source>
        <dbReference type="Pfam" id="PF02120"/>
    </source>
</evidence>
<protein>
    <recommendedName>
        <fullName evidence="2">Flagellar hook-length control protein-like C-terminal domain-containing protein</fullName>
    </recommendedName>
</protein>
<feature type="domain" description="Flagellar hook-length control protein-like C-terminal" evidence="2">
    <location>
        <begin position="232"/>
        <end position="308"/>
    </location>
</feature>
<organism evidence="3 4">
    <name type="scientific">Ferrimonas pelagia</name>
    <dbReference type="NCBI Taxonomy" id="1177826"/>
    <lineage>
        <taxon>Bacteria</taxon>
        <taxon>Pseudomonadati</taxon>
        <taxon>Pseudomonadota</taxon>
        <taxon>Gammaproteobacteria</taxon>
        <taxon>Alteromonadales</taxon>
        <taxon>Ferrimonadaceae</taxon>
        <taxon>Ferrimonas</taxon>
    </lineage>
</organism>
<dbReference type="EMBL" id="BAABJZ010000004">
    <property type="protein sequence ID" value="GAA4873127.1"/>
    <property type="molecule type" value="Genomic_DNA"/>
</dbReference>
<name>A0ABP9EBH1_9GAMM</name>
<dbReference type="CDD" id="cd17470">
    <property type="entry name" value="T3SS_Flik_C"/>
    <property type="match status" value="1"/>
</dbReference>
<dbReference type="RefSeq" id="WP_345332484.1">
    <property type="nucleotide sequence ID" value="NZ_BAABJZ010000004.1"/>
</dbReference>
<dbReference type="Pfam" id="PF02120">
    <property type="entry name" value="Flg_hook"/>
    <property type="match status" value="1"/>
</dbReference>
<proteinExistence type="predicted"/>
<keyword evidence="4" id="KW-1185">Reference proteome</keyword>
<gene>
    <name evidence="3" type="ORF">GCM10023333_02440</name>
</gene>
<dbReference type="InterPro" id="IPR052563">
    <property type="entry name" value="FliK"/>
</dbReference>
<feature type="region of interest" description="Disordered" evidence="1">
    <location>
        <begin position="7"/>
        <end position="26"/>
    </location>
</feature>
<evidence type="ECO:0000313" key="3">
    <source>
        <dbReference type="EMBL" id="GAA4873127.1"/>
    </source>
</evidence>
<comment type="caution">
    <text evidence="3">The sequence shown here is derived from an EMBL/GenBank/DDBJ whole genome shotgun (WGS) entry which is preliminary data.</text>
</comment>
<sequence>MLIANFIAPAPPPGVQGSPEHHRDEDGQGFAQLLSAADVDADETGEGLLERAAHALQPTLPAQTMLSLTRRLAHAAESQSGGSLVDRATPLAEQAERAVERVAPPVSGELRAAAGRLSLQGEAAGAAAMAREPSMLGADLVRAGGQGRELQLASALPPLPAANSKPGALLTTILPTGADVSEAQIAALANTSSQSAAGARPVNQWGPVTLAADNQQWARELLNPLQDQLRFQSFQQVKTAELRLDPPDLGKIELNVRLDGDRLVVQMNAANPSVREALQQNAERLRDDLAQAHGGKIDVDVGDTGSQQHASSQSQSQPQSQIGVAAAIGAEATQELDTTSSGVDARA</sequence>
<feature type="compositionally biased region" description="Low complexity" evidence="1">
    <location>
        <begin position="306"/>
        <end position="321"/>
    </location>
</feature>
<dbReference type="InterPro" id="IPR038610">
    <property type="entry name" value="FliK-like_C_sf"/>
</dbReference>
<dbReference type="Gene3D" id="3.30.750.140">
    <property type="match status" value="1"/>
</dbReference>
<dbReference type="Proteomes" id="UP001499988">
    <property type="component" value="Unassembled WGS sequence"/>
</dbReference>
<evidence type="ECO:0000313" key="4">
    <source>
        <dbReference type="Proteomes" id="UP001499988"/>
    </source>
</evidence>
<dbReference type="InterPro" id="IPR021136">
    <property type="entry name" value="Flagellar_hook_control-like_C"/>
</dbReference>
<reference evidence="4" key="1">
    <citation type="journal article" date="2019" name="Int. J. Syst. Evol. Microbiol.">
        <title>The Global Catalogue of Microorganisms (GCM) 10K type strain sequencing project: providing services to taxonomists for standard genome sequencing and annotation.</title>
        <authorList>
            <consortium name="The Broad Institute Genomics Platform"/>
            <consortium name="The Broad Institute Genome Sequencing Center for Infectious Disease"/>
            <person name="Wu L."/>
            <person name="Ma J."/>
        </authorList>
    </citation>
    <scope>NUCLEOTIDE SEQUENCE [LARGE SCALE GENOMIC DNA]</scope>
    <source>
        <strain evidence="4">JCM 18401</strain>
    </source>
</reference>
<dbReference type="PANTHER" id="PTHR37533">
    <property type="entry name" value="FLAGELLAR HOOK-LENGTH CONTROL PROTEIN"/>
    <property type="match status" value="1"/>
</dbReference>
<feature type="region of interest" description="Disordered" evidence="1">
    <location>
        <begin position="296"/>
        <end position="347"/>
    </location>
</feature>
<feature type="compositionally biased region" description="Polar residues" evidence="1">
    <location>
        <begin position="335"/>
        <end position="347"/>
    </location>
</feature>
<evidence type="ECO:0000256" key="1">
    <source>
        <dbReference type="SAM" id="MobiDB-lite"/>
    </source>
</evidence>